<feature type="region of interest" description="Disordered" evidence="8">
    <location>
        <begin position="618"/>
        <end position="641"/>
    </location>
</feature>
<feature type="compositionally biased region" description="Low complexity" evidence="8">
    <location>
        <begin position="2212"/>
        <end position="2227"/>
    </location>
</feature>
<feature type="compositionally biased region" description="Low complexity" evidence="8">
    <location>
        <begin position="2246"/>
        <end position="2259"/>
    </location>
</feature>
<evidence type="ECO:0000313" key="11">
    <source>
        <dbReference type="RefSeq" id="XP_034252743.1"/>
    </source>
</evidence>
<feature type="compositionally biased region" description="Polar residues" evidence="8">
    <location>
        <begin position="630"/>
        <end position="641"/>
    </location>
</feature>
<feature type="compositionally biased region" description="Low complexity" evidence="8">
    <location>
        <begin position="920"/>
        <end position="937"/>
    </location>
</feature>
<keyword evidence="3" id="KW-0805">Transcription regulation</keyword>
<feature type="compositionally biased region" description="Polar residues" evidence="8">
    <location>
        <begin position="2228"/>
        <end position="2245"/>
    </location>
</feature>
<dbReference type="Proteomes" id="UP000515158">
    <property type="component" value="Unplaced"/>
</dbReference>
<feature type="region of interest" description="Disordered" evidence="8">
    <location>
        <begin position="1962"/>
        <end position="1994"/>
    </location>
</feature>
<accession>A0A6P9A5G5</accession>
<dbReference type="GeneID" id="117652157"/>
<feature type="region of interest" description="Disordered" evidence="8">
    <location>
        <begin position="1520"/>
        <end position="1551"/>
    </location>
</feature>
<feature type="region of interest" description="Disordered" evidence="8">
    <location>
        <begin position="850"/>
        <end position="1070"/>
    </location>
</feature>
<evidence type="ECO:0000256" key="7">
    <source>
        <dbReference type="PROSITE-ProRule" id="PRU00267"/>
    </source>
</evidence>
<feature type="compositionally biased region" description="Gly residues" evidence="8">
    <location>
        <begin position="1390"/>
        <end position="1402"/>
    </location>
</feature>
<feature type="compositionally biased region" description="Low complexity" evidence="8">
    <location>
        <begin position="618"/>
        <end position="629"/>
    </location>
</feature>
<dbReference type="GO" id="GO:0000977">
    <property type="term" value="F:RNA polymerase II transcription regulatory region sequence-specific DNA binding"/>
    <property type="evidence" value="ECO:0007669"/>
    <property type="project" value="TreeGrafter"/>
</dbReference>
<dbReference type="Pfam" id="PF25981">
    <property type="entry name" value="HTH_Cic_C"/>
    <property type="match status" value="1"/>
</dbReference>
<dbReference type="GO" id="GO:0000981">
    <property type="term" value="F:DNA-binding transcription factor activity, RNA polymerase II-specific"/>
    <property type="evidence" value="ECO:0007669"/>
    <property type="project" value="TreeGrafter"/>
</dbReference>
<dbReference type="InterPro" id="IPR052412">
    <property type="entry name" value="CC-Dev_Transcription_Reg"/>
</dbReference>
<feature type="compositionally biased region" description="Polar residues" evidence="8">
    <location>
        <begin position="2005"/>
        <end position="2015"/>
    </location>
</feature>
<reference evidence="11 12" key="1">
    <citation type="submission" date="2025-04" db="UniProtKB">
        <authorList>
            <consortium name="RefSeq"/>
        </authorList>
    </citation>
    <scope>IDENTIFICATION</scope>
    <source>
        <tissue evidence="11 12">Total insect</tissue>
    </source>
</reference>
<organism evidence="13">
    <name type="scientific">Thrips palmi</name>
    <name type="common">Melon thrips</name>
    <dbReference type="NCBI Taxonomy" id="161013"/>
    <lineage>
        <taxon>Eukaryota</taxon>
        <taxon>Metazoa</taxon>
        <taxon>Ecdysozoa</taxon>
        <taxon>Arthropoda</taxon>
        <taxon>Hexapoda</taxon>
        <taxon>Insecta</taxon>
        <taxon>Pterygota</taxon>
        <taxon>Neoptera</taxon>
        <taxon>Paraneoptera</taxon>
        <taxon>Thysanoptera</taxon>
        <taxon>Terebrantia</taxon>
        <taxon>Thripoidea</taxon>
        <taxon>Thripidae</taxon>
        <taxon>Thrips</taxon>
    </lineage>
</organism>
<feature type="compositionally biased region" description="Polar residues" evidence="8">
    <location>
        <begin position="1967"/>
        <end position="1994"/>
    </location>
</feature>
<dbReference type="Pfam" id="PF00505">
    <property type="entry name" value="HMG_box"/>
    <property type="match status" value="1"/>
</dbReference>
<name>A0A6P9A5G5_THRPL</name>
<dbReference type="PANTHER" id="PTHR13059:SF13">
    <property type="entry name" value="PROTEIN CAPICUA HOMOLOG"/>
    <property type="match status" value="1"/>
</dbReference>
<evidence type="ECO:0000313" key="10">
    <source>
        <dbReference type="Proteomes" id="UP000515158"/>
    </source>
</evidence>
<dbReference type="OrthoDB" id="10051111at2759"/>
<keyword evidence="2" id="KW-0597">Phosphoprotein</keyword>
<protein>
    <submittedName>
        <fullName evidence="11 12">Protein capicua homolog isoform X1</fullName>
    </submittedName>
</protein>
<evidence type="ECO:0000256" key="6">
    <source>
        <dbReference type="ARBA" id="ARBA00023242"/>
    </source>
</evidence>
<feature type="compositionally biased region" description="Basic and acidic residues" evidence="8">
    <location>
        <begin position="1433"/>
        <end position="1442"/>
    </location>
</feature>
<feature type="region of interest" description="Disordered" evidence="8">
    <location>
        <begin position="1902"/>
        <end position="1928"/>
    </location>
</feature>
<keyword evidence="5" id="KW-0804">Transcription</keyword>
<evidence type="ECO:0000256" key="2">
    <source>
        <dbReference type="ARBA" id="ARBA00022553"/>
    </source>
</evidence>
<dbReference type="InterPro" id="IPR009071">
    <property type="entry name" value="HMG_box_dom"/>
</dbReference>
<feature type="region of interest" description="Disordered" evidence="8">
    <location>
        <begin position="2211"/>
        <end position="2259"/>
    </location>
</feature>
<feature type="region of interest" description="Disordered" evidence="8">
    <location>
        <begin position="2084"/>
        <end position="2104"/>
    </location>
</feature>
<evidence type="ECO:0000313" key="12">
    <source>
        <dbReference type="RefSeq" id="XP_034252744.1"/>
    </source>
</evidence>
<evidence type="ECO:0000313" key="14">
    <source>
        <dbReference type="RefSeq" id="XP_034252746.1"/>
    </source>
</evidence>
<feature type="compositionally biased region" description="Low complexity" evidence="8">
    <location>
        <begin position="886"/>
        <end position="902"/>
    </location>
</feature>
<evidence type="ECO:0000259" key="9">
    <source>
        <dbReference type="PROSITE" id="PS50118"/>
    </source>
</evidence>
<dbReference type="InterPro" id="IPR036910">
    <property type="entry name" value="HMG_box_dom_sf"/>
</dbReference>
<feature type="region of interest" description="Disordered" evidence="8">
    <location>
        <begin position="1834"/>
        <end position="1866"/>
    </location>
</feature>
<evidence type="ECO:0000313" key="13">
    <source>
        <dbReference type="RefSeq" id="XP_034252745.1"/>
    </source>
</evidence>
<feature type="region of interest" description="Disordered" evidence="8">
    <location>
        <begin position="1252"/>
        <end position="1302"/>
    </location>
</feature>
<dbReference type="PANTHER" id="PTHR13059">
    <property type="entry name" value="HMG-BOX TRANSCRIPTION FACTOR BBX"/>
    <property type="match status" value="1"/>
</dbReference>
<dbReference type="RefSeq" id="XP_034252744.1">
    <property type="nucleotide sequence ID" value="XM_034396853.1"/>
</dbReference>
<feature type="region of interest" description="Disordered" evidence="8">
    <location>
        <begin position="548"/>
        <end position="605"/>
    </location>
</feature>
<feature type="compositionally biased region" description="Low complexity" evidence="8">
    <location>
        <begin position="960"/>
        <end position="1070"/>
    </location>
</feature>
<feature type="DNA-binding region" description="HMG box" evidence="7">
    <location>
        <begin position="1303"/>
        <end position="1371"/>
    </location>
</feature>
<evidence type="ECO:0000256" key="1">
    <source>
        <dbReference type="ARBA" id="ARBA00022491"/>
    </source>
</evidence>
<dbReference type="RefSeq" id="XP_034252746.1">
    <property type="nucleotide sequence ID" value="XM_034396855.1"/>
</dbReference>
<feature type="region of interest" description="Disordered" evidence="8">
    <location>
        <begin position="413"/>
        <end position="524"/>
    </location>
</feature>
<feature type="compositionally biased region" description="Polar residues" evidence="8">
    <location>
        <begin position="1834"/>
        <end position="1865"/>
    </location>
</feature>
<dbReference type="RefSeq" id="XP_034252745.1">
    <property type="nucleotide sequence ID" value="XM_034396854.1"/>
</dbReference>
<feature type="domain" description="HMG box" evidence="9">
    <location>
        <begin position="1303"/>
        <end position="1371"/>
    </location>
</feature>
<feature type="compositionally biased region" description="Pro residues" evidence="8">
    <location>
        <begin position="903"/>
        <end position="919"/>
    </location>
</feature>
<sequence>MPNFGGHPTYNHTGETYIQHPTVTVYQNCASSGQGMTASVAAQSNTQANLNILANYSSMHQNGDLTQEYVMHQREDGQPQPLYHLVTHQPQGNPTHNINIIQRETSPSTIMSVAKLPKKRKYDPSELEETAIESKPFNQGLPMSSASTPLVVVTPSVSVSAPLSIEMPPQQTQSVVVVTPQPNAVDYSGFTSSTPKAQYREVHIPPDPYLDQSMVLHGSMDHSEHNRHSTSQRNTIDLQDWVDNPCLAKKDNVYVPGVIKHADGSDVVVEFEEGHRTCYRDVFGESKYSIINDASPSAALVNVGSRVCVRTDSNTAVRVFVEAQVCGKLTSPVRFVVRCVPTSLSKDHVVNRADIRLLLPPWWEEMNNDDPPSSSMNGGLDGENGTQIAQHGVMTIVPNSSDPHSYYRNVTTSPMQNNATPVSIHSSTAMSNGSTDDLRRRHYDDYGESDDELRREDILFTSDADGGKLSGSSKRSSMQSRGSTSSLADQGSITPRSQPTTPRSQAATPHKYNKGDVVSTPSGIRKKFNGKQWRRLCSKDSCTKESQRRGYCSRHLSLKGNSLRPGPSNVPRGRGMGSLDGEDTSRDSDTSPSYPRVAGRYESDETEAANMLVSLGSSRSATPSFSSPTGQGSSPCIIQSPVTVGPHTNVFMPISSPASGAANSPMIGGSGNTLMPPRQTSLVSPGGSTSKWKQHTSPVQAHFIGNAYSQPLVRPELVRPTQSVVHQPLATTGQPVAATSVIRMSPSTVKGGPHITWKAEQIPGQQYSDPPIITVAPVSTIVSHYPTNSAVTTISQPQPGVILQQALTNSTIGALPAEAPSTIVQHTSDAEHLSRPAKAPLILIQHSQAITHHAQQPTPQQQQLHQLQQPPQQQPTQHQPPPQPAPQQLAPQQLAPQQLAPQQLPPQQLPPQQVPPQQLPPQQLAPQQLPPQQLSPQLLPPQLLPPQQLPPHKLPPTLLPPQQLSTQLEAPQQLSPQQLPPQQHSPQQHSPQQHSPQQHSPQQHSPQQHSPQQHSPQQHSPQQHSPQQHSPQQHSPQQHSPQDQLPQQLSQEPQPQEQHQPQHQSQHQQQLIHFQHPSVVNQLDSPHIQHHSSAPEKNIPIIVKSEPEPGQVHQVPPQHYPTITVATTSVVQSRIALVAEPQAQVNSVANALHPVIVAPTQLLPLIQLSKGLKEKNGILAFSLPDQQAPVYPWDTLLPVVAQATLSGNISSVGKASPPASSASHSVSTANNIQVDAEDMEGLPDLVQTTEEDDDVFEAEPTTPAADSDVTTAPVAGKRRTQSLSAIQSGKEPQSPLKQTKERIRRPMNAFMIFSKRHRAMVHQRHPNQDNRTVSKILGEWWYALGVEEKQKYHELATEVKEAHFKAHPEWKWCSKDRRKSSTSSLKGESGQKGSGSEGGSEGGTHPPSVSSPGPDAGGPVKEEEVVEQAPDTVSKKEVKAEADEADFSDDDQMVICEEPTNEIDLKCPEKVTDSDSESQSDVEPLLENKAFPQQRFSPVSGVGGISVGAAGVKHVPSACRPKPIRVTQGGMDVSSKLHGSNGDKPGSTEGIAYPYHSPVNPRGVTGFQPTGGAFKTMPVSPKVVKPTVDQESCFPLSSNSSSNQNQIRNKQPLTLAWSGSTVTTSDYTNSTFSSNISQTQPQLRTVTSVPASSVVAWDSAAPITTVCSVNIMPVSSQNEAWQMQQLKLKQPSNSISKLMDADSNSPVNNTITIKSNEPLIQQTKPTQNHNNTHNMQIDLILNGSIKVSEDQIPIKTILQSIPDRAPQSYIVVRGQPGSQDSDVQYLVPTRQLFTQGGFQIPLTDARQTSSIPLMTSSVETPTVIVSKPGLFTSTVPSTFMTTSGTQQERNPISTNNPSSANSIHPQGSYYLETKDEKQTAQRPHPQISNDSAVILEERTISNNNNNSSAESNKSSMMSSSNQEHEESLPKALADLTSQPVTETGPQETTTFVLAPTPAQLGKAPLQRRQSMVVPTSSNSNAPNEVPSSTSLTNNQIPSVLENLNKPSESSSIVNTPSSALPSPASKKNFFRKTVEDGMDRVLEQVNFEVKFSSLPKFRPEECQSPSAISVTSSPMFQNLRKIQKPTPTEETVESDVSVPPTPKSGKLVGNTFFGPDFNPEAFNRGPELSESIEGGSPRTPKTPGTGREVEKGHRKVLEQRRKLVMQLFNDHGLFPTTVATSAFQSDHIDIFPTKTSLQLKIREVRQKLMAHNNSSGGPLNSPLPSGSESACTTPGSSTLTPHHITNSNSAISIPASSSS</sequence>
<keyword evidence="6 7" id="KW-0539">Nucleus</keyword>
<feature type="compositionally biased region" description="Polar residues" evidence="8">
    <location>
        <begin position="1281"/>
        <end position="1297"/>
    </location>
</feature>
<dbReference type="KEGG" id="tpal:117652157"/>
<dbReference type="InterPro" id="IPR032147">
    <property type="entry name" value="Cic_dom"/>
</dbReference>
<evidence type="ECO:0000256" key="4">
    <source>
        <dbReference type="ARBA" id="ARBA00023125"/>
    </source>
</evidence>
<feature type="region of interest" description="Disordered" evidence="8">
    <location>
        <begin position="1375"/>
        <end position="1450"/>
    </location>
</feature>
<feature type="compositionally biased region" description="Basic and acidic residues" evidence="8">
    <location>
        <begin position="436"/>
        <end position="445"/>
    </location>
</feature>
<dbReference type="Gene3D" id="1.10.30.10">
    <property type="entry name" value="High mobility group box domain"/>
    <property type="match status" value="1"/>
</dbReference>
<keyword evidence="4 7" id="KW-0238">DNA-binding</keyword>
<dbReference type="InterPro" id="IPR058607">
    <property type="entry name" value="HMG-box_Cic-like"/>
</dbReference>
<feature type="compositionally biased region" description="Low complexity" evidence="8">
    <location>
        <begin position="1902"/>
        <end position="1921"/>
    </location>
</feature>
<keyword evidence="10" id="KW-1185">Reference proteome</keyword>
<dbReference type="InterPro" id="IPR058606">
    <property type="entry name" value="HTH_Cic_C"/>
</dbReference>
<gene>
    <name evidence="11 12 13 14" type="primary">LOC117652157</name>
</gene>
<proteinExistence type="predicted"/>
<feature type="compositionally biased region" description="Low complexity" evidence="8">
    <location>
        <begin position="470"/>
        <end position="487"/>
    </location>
</feature>
<dbReference type="Pfam" id="PF16090">
    <property type="entry name" value="DUF4819"/>
    <property type="match status" value="1"/>
</dbReference>
<dbReference type="RefSeq" id="XP_034252743.1">
    <property type="nucleotide sequence ID" value="XM_034396852.1"/>
</dbReference>
<dbReference type="FunFam" id="1.10.30.10:FF:000010">
    <property type="entry name" value="Capicua transcriptional repressor b"/>
    <property type="match status" value="1"/>
</dbReference>
<evidence type="ECO:0000256" key="8">
    <source>
        <dbReference type="SAM" id="MobiDB-lite"/>
    </source>
</evidence>
<feature type="region of interest" description="Disordered" evidence="8">
    <location>
        <begin position="2124"/>
        <end position="2154"/>
    </location>
</feature>
<feature type="compositionally biased region" description="Polar residues" evidence="8">
    <location>
        <begin position="1938"/>
        <end position="1951"/>
    </location>
</feature>
<dbReference type="GO" id="GO:0005634">
    <property type="term" value="C:nucleus"/>
    <property type="evidence" value="ECO:0007669"/>
    <property type="project" value="UniProtKB-UniRule"/>
</dbReference>
<feature type="compositionally biased region" description="Low complexity" evidence="8">
    <location>
        <begin position="853"/>
        <end position="877"/>
    </location>
</feature>
<evidence type="ECO:0000256" key="3">
    <source>
        <dbReference type="ARBA" id="ARBA00023015"/>
    </source>
</evidence>
<evidence type="ECO:0000256" key="5">
    <source>
        <dbReference type="ARBA" id="ARBA00023163"/>
    </source>
</evidence>
<feature type="compositionally biased region" description="Pro residues" evidence="8">
    <location>
        <begin position="938"/>
        <end position="959"/>
    </location>
</feature>
<feature type="compositionally biased region" description="Polar residues" evidence="8">
    <location>
        <begin position="413"/>
        <end position="435"/>
    </location>
</feature>
<dbReference type="PROSITE" id="PS50118">
    <property type="entry name" value="HMG_BOX_2"/>
    <property type="match status" value="1"/>
</dbReference>
<keyword evidence="1" id="KW-0678">Repressor</keyword>
<dbReference type="CDD" id="cd21990">
    <property type="entry name" value="HMG-box_CIC-like"/>
    <property type="match status" value="1"/>
</dbReference>
<feature type="region of interest" description="Disordered" evidence="8">
    <location>
        <begin position="1938"/>
        <end position="1957"/>
    </location>
</feature>
<feature type="compositionally biased region" description="Polar residues" evidence="8">
    <location>
        <begin position="488"/>
        <end position="507"/>
    </location>
</feature>
<dbReference type="SUPFAM" id="SSF47095">
    <property type="entry name" value="HMG-box"/>
    <property type="match status" value="1"/>
</dbReference>
<feature type="region of interest" description="Disordered" evidence="8">
    <location>
        <begin position="2005"/>
        <end position="2024"/>
    </location>
</feature>
<dbReference type="SMART" id="SM00398">
    <property type="entry name" value="HMG"/>
    <property type="match status" value="1"/>
</dbReference>